<evidence type="ECO:0000256" key="3">
    <source>
        <dbReference type="ARBA" id="ARBA00022514"/>
    </source>
</evidence>
<dbReference type="SMART" id="SM00199">
    <property type="entry name" value="SCY"/>
    <property type="match status" value="1"/>
</dbReference>
<keyword evidence="5" id="KW-0732">Signal</keyword>
<comment type="similarity">
    <text evidence="1 5">Belongs to the intercrine beta (chemokine CC) family.</text>
</comment>
<comment type="subcellular location">
    <subcellularLocation>
        <location evidence="5">Secreted</location>
    </subcellularLocation>
</comment>
<evidence type="ECO:0000256" key="4">
    <source>
        <dbReference type="ARBA" id="ARBA00023157"/>
    </source>
</evidence>
<dbReference type="PANTHER" id="PTHR12015">
    <property type="entry name" value="SMALL INDUCIBLE CYTOKINE A"/>
    <property type="match status" value="1"/>
</dbReference>
<dbReference type="InterPro" id="IPR036048">
    <property type="entry name" value="Interleukin_8-like_sf"/>
</dbReference>
<evidence type="ECO:0000259" key="6">
    <source>
        <dbReference type="SMART" id="SM00199"/>
    </source>
</evidence>
<reference evidence="7" key="2">
    <citation type="submission" date="2025-08" db="UniProtKB">
        <authorList>
            <consortium name="Ensembl"/>
        </authorList>
    </citation>
    <scope>IDENTIFICATION</scope>
</reference>
<dbReference type="GO" id="GO:0008009">
    <property type="term" value="F:chemokine activity"/>
    <property type="evidence" value="ECO:0007669"/>
    <property type="project" value="InterPro"/>
</dbReference>
<name>A0A8C0NNV6_CANLF</name>
<keyword evidence="3 5" id="KW-0202">Cytokine</keyword>
<dbReference type="PROSITE" id="PS00472">
    <property type="entry name" value="SMALL_CYTOKINES_CC"/>
    <property type="match status" value="1"/>
</dbReference>
<dbReference type="GO" id="GO:0006955">
    <property type="term" value="P:immune response"/>
    <property type="evidence" value="ECO:0007669"/>
    <property type="project" value="InterPro"/>
</dbReference>
<organism evidence="7 8">
    <name type="scientific">Canis lupus familiaris</name>
    <name type="common">Dog</name>
    <name type="synonym">Canis familiaris</name>
    <dbReference type="NCBI Taxonomy" id="9615"/>
    <lineage>
        <taxon>Eukaryota</taxon>
        <taxon>Metazoa</taxon>
        <taxon>Chordata</taxon>
        <taxon>Craniata</taxon>
        <taxon>Vertebrata</taxon>
        <taxon>Euteleostomi</taxon>
        <taxon>Mammalia</taxon>
        <taxon>Eutheria</taxon>
        <taxon>Laurasiatheria</taxon>
        <taxon>Carnivora</taxon>
        <taxon>Caniformia</taxon>
        <taxon>Canidae</taxon>
        <taxon>Canis</taxon>
    </lineage>
</organism>
<feature type="domain" description="Chemokine interleukin-8-like" evidence="6">
    <location>
        <begin position="28"/>
        <end position="86"/>
    </location>
</feature>
<evidence type="ECO:0000313" key="8">
    <source>
        <dbReference type="Proteomes" id="UP000694429"/>
    </source>
</evidence>
<evidence type="ECO:0000256" key="2">
    <source>
        <dbReference type="ARBA" id="ARBA00022500"/>
    </source>
</evidence>
<dbReference type="Proteomes" id="UP000694429">
    <property type="component" value="Chromosome 9"/>
</dbReference>
<accession>A0A8C0NNV6</accession>
<dbReference type="PANTHER" id="PTHR12015:SF5">
    <property type="entry name" value="C-C MOTIF CHEMOKINE 1"/>
    <property type="match status" value="1"/>
</dbReference>
<proteinExistence type="inferred from homology"/>
<evidence type="ECO:0000256" key="1">
    <source>
        <dbReference type="ARBA" id="ARBA00010868"/>
    </source>
</evidence>
<dbReference type="Pfam" id="PF00048">
    <property type="entry name" value="IL8"/>
    <property type="match status" value="1"/>
</dbReference>
<keyword evidence="4" id="KW-1015">Disulfide bond</keyword>
<dbReference type="SUPFAM" id="SSF54117">
    <property type="entry name" value="Interleukin 8-like chemokines"/>
    <property type="match status" value="1"/>
</dbReference>
<dbReference type="AlphaFoldDB" id="A0A8C0NNV6"/>
<sequence>KVSRALLCFFTTASCLETVPCTPVHVSSSNCCFNFSEKRIAPQRIRCYKHTSSTCSRRGLIFARKLCGQLCSNKKQKWSQNYRRHWRQNIKTPNS</sequence>
<protein>
    <recommendedName>
        <fullName evidence="5">C-C motif chemokine</fullName>
    </recommendedName>
</protein>
<dbReference type="Ensembl" id="ENSCAFT00030031461.1">
    <property type="protein sequence ID" value="ENSCAFP00030027445.1"/>
    <property type="gene ID" value="ENSCAFG00030016965.1"/>
</dbReference>
<feature type="chain" id="PRO_5034293783" description="C-C motif chemokine" evidence="5">
    <location>
        <begin position="22"/>
        <end position="95"/>
    </location>
</feature>
<feature type="signal peptide" evidence="5">
    <location>
        <begin position="1"/>
        <end position="21"/>
    </location>
</feature>
<evidence type="ECO:0000313" key="7">
    <source>
        <dbReference type="Ensembl" id="ENSCAFP00030027445.1"/>
    </source>
</evidence>
<dbReference type="InterPro" id="IPR039809">
    <property type="entry name" value="Chemokine_b/g/d"/>
</dbReference>
<keyword evidence="2 5" id="KW-0145">Chemotaxis</keyword>
<dbReference type="InterPro" id="IPR000827">
    <property type="entry name" value="Chemokine_CC_CS"/>
</dbReference>
<dbReference type="InterPro" id="IPR001811">
    <property type="entry name" value="Chemokine_IL8-like_dom"/>
</dbReference>
<reference evidence="7" key="1">
    <citation type="submission" date="2019-03" db="EMBL/GenBank/DDBJ databases">
        <authorList>
            <person name="Warren W.C."/>
            <person name="Johnson G.S."/>
        </authorList>
    </citation>
    <scope>NUCLEOTIDE SEQUENCE [LARGE SCALE GENOMIC DNA]</scope>
    <source>
        <strain evidence="7">Basenji</strain>
    </source>
</reference>
<evidence type="ECO:0000256" key="5">
    <source>
        <dbReference type="RuleBase" id="RU361150"/>
    </source>
</evidence>
<dbReference type="Gene3D" id="2.40.50.40">
    <property type="match status" value="1"/>
</dbReference>
<dbReference type="GO" id="GO:0005615">
    <property type="term" value="C:extracellular space"/>
    <property type="evidence" value="ECO:0007669"/>
    <property type="project" value="UniProtKB-KW"/>
</dbReference>
<keyword evidence="5" id="KW-0964">Secreted</keyword>